<feature type="transmembrane region" description="Helical" evidence="1">
    <location>
        <begin position="180"/>
        <end position="199"/>
    </location>
</feature>
<evidence type="ECO:0008006" key="4">
    <source>
        <dbReference type="Google" id="ProtNLM"/>
    </source>
</evidence>
<feature type="transmembrane region" description="Helical" evidence="1">
    <location>
        <begin position="154"/>
        <end position="174"/>
    </location>
</feature>
<feature type="transmembrane region" description="Helical" evidence="1">
    <location>
        <begin position="208"/>
        <end position="230"/>
    </location>
</feature>
<evidence type="ECO:0000313" key="3">
    <source>
        <dbReference type="Proteomes" id="UP000053586"/>
    </source>
</evidence>
<keyword evidence="1" id="KW-0472">Membrane</keyword>
<feature type="transmembrane region" description="Helical" evidence="1">
    <location>
        <begin position="242"/>
        <end position="261"/>
    </location>
</feature>
<name>H5T8G7_9ALTE</name>
<dbReference type="Proteomes" id="UP000053586">
    <property type="component" value="Unassembled WGS sequence"/>
</dbReference>
<comment type="caution">
    <text evidence="2">The sequence shown here is derived from an EMBL/GenBank/DDBJ whole genome shotgun (WGS) entry which is preliminary data.</text>
</comment>
<keyword evidence="1" id="KW-0812">Transmembrane</keyword>
<protein>
    <recommendedName>
        <fullName evidence="4">DUF2306 domain-containing protein</fullName>
    </recommendedName>
</protein>
<feature type="transmembrane region" description="Helical" evidence="1">
    <location>
        <begin position="76"/>
        <end position="97"/>
    </location>
</feature>
<evidence type="ECO:0000256" key="1">
    <source>
        <dbReference type="SAM" id="Phobius"/>
    </source>
</evidence>
<keyword evidence="1" id="KW-1133">Transmembrane helix</keyword>
<dbReference type="eggNOG" id="ENOG5031FWB">
    <property type="taxonomic scope" value="Bacteria"/>
</dbReference>
<sequence>MIYNMTNDTYLVMRYSLCCVTSNLTTRETRMLHIHSTLFFLHIVVGTAALILFWVPLLTKKGQLKHKKFGRAYRNVMYCVAATGAVMAVMVIAMPLAVKPQLANAPNAAIVIENVRYFWLFLLYLALLSYTTTRHGDAVLKAANNRSLLRKVSYVSPLAMLALGGLVFIAIGIVREQTLHLLFGILGSCAGISMLRYVLCNNIRPGGYLLEHIGSMIGSGIGAYTAFAAFGGRHLLSGIGEYQIIFWIAPAVLGSLLSAHLTKKYKKVYRVGEIAEA</sequence>
<feature type="transmembrane region" description="Helical" evidence="1">
    <location>
        <begin position="117"/>
        <end position="133"/>
    </location>
</feature>
<keyword evidence="3" id="KW-1185">Reference proteome</keyword>
<reference evidence="2 3" key="1">
    <citation type="journal article" date="2012" name="J. Bacteriol.">
        <title>Genome sequence of proteorhodopsin-containing sea ice bacterium Glaciecola punicea ACAM 611T.</title>
        <authorList>
            <person name="Qin Q.-L."/>
            <person name="Xie B.-B."/>
            <person name="Shu Y.-L."/>
            <person name="Rong J.-C."/>
            <person name="Zhao D.-L."/>
            <person name="Zhang X.-Y."/>
            <person name="Chen X.-L."/>
            <person name="Zhou B.-C."/>
            <person name="Zhanga Y.-Z."/>
        </authorList>
    </citation>
    <scope>NUCLEOTIDE SEQUENCE [LARGE SCALE GENOMIC DNA]</scope>
    <source>
        <strain evidence="2 3">ACAM 611</strain>
    </source>
</reference>
<proteinExistence type="predicted"/>
<dbReference type="STRING" id="56804.BAE46_11175"/>
<accession>H5T8G7</accession>
<dbReference type="EMBL" id="BAET01000006">
    <property type="protein sequence ID" value="GAB54608.1"/>
    <property type="molecule type" value="Genomic_DNA"/>
</dbReference>
<feature type="transmembrane region" description="Helical" evidence="1">
    <location>
        <begin position="32"/>
        <end position="55"/>
    </location>
</feature>
<evidence type="ECO:0000313" key="2">
    <source>
        <dbReference type="EMBL" id="GAB54608.1"/>
    </source>
</evidence>
<dbReference type="AlphaFoldDB" id="H5T8G7"/>
<gene>
    <name evidence="2" type="ORF">GPUN_0461</name>
</gene>
<organism evidence="2 3">
    <name type="scientific">Glaciecola punicea ACAM 611</name>
    <dbReference type="NCBI Taxonomy" id="1121923"/>
    <lineage>
        <taxon>Bacteria</taxon>
        <taxon>Pseudomonadati</taxon>
        <taxon>Pseudomonadota</taxon>
        <taxon>Gammaproteobacteria</taxon>
        <taxon>Alteromonadales</taxon>
        <taxon>Alteromonadaceae</taxon>
        <taxon>Glaciecola</taxon>
    </lineage>
</organism>
<reference evidence="2 3" key="2">
    <citation type="journal article" date="2017" name="Antonie Van Leeuwenhoek">
        <title>Rhizobium rhizosphaerae sp. nov., a novel species isolated from rice rhizosphere.</title>
        <authorList>
            <person name="Zhao J.J."/>
            <person name="Zhang J."/>
            <person name="Zhang R.J."/>
            <person name="Zhang C.W."/>
            <person name="Yin H.Q."/>
            <person name="Zhang X.X."/>
        </authorList>
    </citation>
    <scope>NUCLEOTIDE SEQUENCE [LARGE SCALE GENOMIC DNA]</scope>
    <source>
        <strain evidence="2 3">ACAM 611</strain>
    </source>
</reference>